<keyword evidence="2" id="KW-1185">Reference proteome</keyword>
<sequence>MRVPDYVFHTRLPHPTSGLAALIKTQASAKPAAPWSRCPLSASPAALSAVVAVPWSRCPLSGDPTALSAGDVARWYCLLSVALSASPLSASVAVR</sequence>
<reference evidence="1" key="1">
    <citation type="submission" date="2021-01" db="EMBL/GenBank/DDBJ databases">
        <title>Phytophthora aleatoria, a newly-described species from Pinus radiata is distinct from Phytophthora cactorum isolates based on comparative genomics.</title>
        <authorList>
            <person name="Mcdougal R."/>
            <person name="Panda P."/>
            <person name="Williams N."/>
            <person name="Studholme D.J."/>
        </authorList>
    </citation>
    <scope>NUCLEOTIDE SEQUENCE</scope>
    <source>
        <strain evidence="1">NZFS 4037</strain>
    </source>
</reference>
<gene>
    <name evidence="1" type="ORF">JG688_00018063</name>
</gene>
<evidence type="ECO:0000313" key="2">
    <source>
        <dbReference type="Proteomes" id="UP000709295"/>
    </source>
</evidence>
<proteinExistence type="predicted"/>
<evidence type="ECO:0000313" key="1">
    <source>
        <dbReference type="EMBL" id="KAG6942533.1"/>
    </source>
</evidence>
<accession>A0A8J5IBI2</accession>
<protein>
    <submittedName>
        <fullName evidence="1">Uncharacterized protein</fullName>
    </submittedName>
</protein>
<dbReference type="Proteomes" id="UP000709295">
    <property type="component" value="Unassembled WGS sequence"/>
</dbReference>
<name>A0A8J5IBI2_9STRA</name>
<comment type="caution">
    <text evidence="1">The sequence shown here is derived from an EMBL/GenBank/DDBJ whole genome shotgun (WGS) entry which is preliminary data.</text>
</comment>
<dbReference type="AlphaFoldDB" id="A0A8J5IBI2"/>
<feature type="non-terminal residue" evidence="1">
    <location>
        <position position="95"/>
    </location>
</feature>
<dbReference type="EMBL" id="JAENGY010003066">
    <property type="protein sequence ID" value="KAG6942533.1"/>
    <property type="molecule type" value="Genomic_DNA"/>
</dbReference>
<organism evidence="1 2">
    <name type="scientific">Phytophthora aleatoria</name>
    <dbReference type="NCBI Taxonomy" id="2496075"/>
    <lineage>
        <taxon>Eukaryota</taxon>
        <taxon>Sar</taxon>
        <taxon>Stramenopiles</taxon>
        <taxon>Oomycota</taxon>
        <taxon>Peronosporomycetes</taxon>
        <taxon>Peronosporales</taxon>
        <taxon>Peronosporaceae</taxon>
        <taxon>Phytophthora</taxon>
    </lineage>
</organism>